<evidence type="ECO:0000313" key="11">
    <source>
        <dbReference type="Proteomes" id="UP001152320"/>
    </source>
</evidence>
<dbReference type="OrthoDB" id="10061407at2759"/>
<dbReference type="CDD" id="cd10282">
    <property type="entry name" value="DNase1"/>
    <property type="match status" value="1"/>
</dbReference>
<dbReference type="PANTHER" id="PTHR11371:SF31">
    <property type="entry name" value="EXTRACELLULAR NUCLEASE"/>
    <property type="match status" value="1"/>
</dbReference>
<organism evidence="10 11">
    <name type="scientific">Holothuria leucospilota</name>
    <name type="common">Black long sea cucumber</name>
    <name type="synonym">Mertensiothuria leucospilota</name>
    <dbReference type="NCBI Taxonomy" id="206669"/>
    <lineage>
        <taxon>Eukaryota</taxon>
        <taxon>Metazoa</taxon>
        <taxon>Echinodermata</taxon>
        <taxon>Eleutherozoa</taxon>
        <taxon>Echinozoa</taxon>
        <taxon>Holothuroidea</taxon>
        <taxon>Aspidochirotacea</taxon>
        <taxon>Aspidochirotida</taxon>
        <taxon>Holothuriidae</taxon>
        <taxon>Holothuria</taxon>
    </lineage>
</organism>
<dbReference type="SUPFAM" id="SSF56219">
    <property type="entry name" value="DNase I-like"/>
    <property type="match status" value="1"/>
</dbReference>
<feature type="active site" evidence="6">
    <location>
        <position position="102"/>
    </location>
</feature>
<dbReference type="GO" id="GO:0004530">
    <property type="term" value="F:deoxyribonuclease I activity"/>
    <property type="evidence" value="ECO:0007669"/>
    <property type="project" value="TreeGrafter"/>
</dbReference>
<dbReference type="SMART" id="SM00476">
    <property type="entry name" value="DNaseIc"/>
    <property type="match status" value="1"/>
</dbReference>
<dbReference type="PRINTS" id="PR00130">
    <property type="entry name" value="DNASEI"/>
</dbReference>
<sequence length="273" mass="30907">MKVLQIVFLVVVLCCAVQFSKAIQRRIGAFNIQVFGQSKADEWWVMNDLVQILKRYDLVLIQEIRDSSGTAIVDLLGQLNGETGDAYSMIIGNRQGRTSSKEEYCYFYKSSIFQVLDDNEYPVGYDHFERPPFNVLFRDKGDGKEFVASGLHAKPDHAVAEIDRMTDVYSYIQSTLGTSNVVMMGDFNADCSYVGSGDWSSISLWTDSRFNWLIDNYADTTVKSTNCAYDRIVTAGSLNVYSGKVYKFDTELDLDTFNPEDVSDHYPVEAYVN</sequence>
<evidence type="ECO:0000256" key="4">
    <source>
        <dbReference type="ARBA" id="ARBA00023157"/>
    </source>
</evidence>
<dbReference type="InterPro" id="IPR016202">
    <property type="entry name" value="DNase_I"/>
</dbReference>
<keyword evidence="5" id="KW-0255">Endonuclease</keyword>
<evidence type="ECO:0000256" key="3">
    <source>
        <dbReference type="ARBA" id="ARBA00022801"/>
    </source>
</evidence>
<keyword evidence="4 7" id="KW-1015">Disulfide bond</keyword>
<dbReference type="PROSITE" id="PS00918">
    <property type="entry name" value="DNASE_I_2"/>
    <property type="match status" value="1"/>
</dbReference>
<dbReference type="InterPro" id="IPR033125">
    <property type="entry name" value="DNASE_I_2"/>
</dbReference>
<comment type="caution">
    <text evidence="10">The sequence shown here is derived from an EMBL/GenBank/DDBJ whole genome shotgun (WGS) entry which is preliminary data.</text>
</comment>
<keyword evidence="3 5" id="KW-0378">Hydrolase</keyword>
<evidence type="ECO:0000256" key="6">
    <source>
        <dbReference type="PIRSR" id="PIRSR000988-1"/>
    </source>
</evidence>
<keyword evidence="2 5" id="KW-0540">Nuclease</keyword>
<evidence type="ECO:0000256" key="1">
    <source>
        <dbReference type="ARBA" id="ARBA00007359"/>
    </source>
</evidence>
<evidence type="ECO:0000259" key="9">
    <source>
        <dbReference type="Pfam" id="PF03372"/>
    </source>
</evidence>
<feature type="domain" description="Endonuclease/exonuclease/phosphatase" evidence="9">
    <location>
        <begin position="30"/>
        <end position="265"/>
    </location>
</feature>
<evidence type="ECO:0000256" key="2">
    <source>
        <dbReference type="ARBA" id="ARBA00022722"/>
    </source>
</evidence>
<protein>
    <recommendedName>
        <fullName evidence="5">Deoxyribonuclease</fullName>
    </recommendedName>
</protein>
<feature type="chain" id="PRO_5040171677" description="Deoxyribonuclease" evidence="8">
    <location>
        <begin position="23"/>
        <end position="273"/>
    </location>
</feature>
<reference evidence="10" key="1">
    <citation type="submission" date="2021-10" db="EMBL/GenBank/DDBJ databases">
        <title>Tropical sea cucumber genome reveals ecological adaptation and Cuvierian tubules defense mechanism.</title>
        <authorList>
            <person name="Chen T."/>
        </authorList>
    </citation>
    <scope>NUCLEOTIDE SEQUENCE</scope>
    <source>
        <strain evidence="10">Nanhai2018</strain>
        <tissue evidence="10">Muscle</tissue>
    </source>
</reference>
<keyword evidence="11" id="KW-1185">Reference proteome</keyword>
<dbReference type="InterPro" id="IPR005135">
    <property type="entry name" value="Endo/exonuclease/phosphatase"/>
</dbReference>
<dbReference type="InterPro" id="IPR036691">
    <property type="entry name" value="Endo/exonu/phosph_ase_sf"/>
</dbReference>
<gene>
    <name evidence="10" type="ORF">HOLleu_24531</name>
</gene>
<dbReference type="AlphaFoldDB" id="A0A9Q1BWN2"/>
<feature type="signal peptide" evidence="8">
    <location>
        <begin position="1"/>
        <end position="22"/>
    </location>
</feature>
<evidence type="ECO:0000313" key="10">
    <source>
        <dbReference type="EMBL" id="KAJ8034102.1"/>
    </source>
</evidence>
<dbReference type="GO" id="GO:0006308">
    <property type="term" value="P:DNA catabolic process"/>
    <property type="evidence" value="ECO:0007669"/>
    <property type="project" value="InterPro"/>
</dbReference>
<dbReference type="Pfam" id="PF03372">
    <property type="entry name" value="Exo_endo_phos"/>
    <property type="match status" value="1"/>
</dbReference>
<dbReference type="EMBL" id="JAIZAY010000011">
    <property type="protein sequence ID" value="KAJ8034102.1"/>
    <property type="molecule type" value="Genomic_DNA"/>
</dbReference>
<dbReference type="GO" id="GO:0003677">
    <property type="term" value="F:DNA binding"/>
    <property type="evidence" value="ECO:0007669"/>
    <property type="project" value="TreeGrafter"/>
</dbReference>
<dbReference type="PIRSF" id="PIRSF000988">
    <property type="entry name" value="DNase_I_euk"/>
    <property type="match status" value="1"/>
</dbReference>
<evidence type="ECO:0000256" key="7">
    <source>
        <dbReference type="PIRSR" id="PIRSR000988-2"/>
    </source>
</evidence>
<evidence type="ECO:0000256" key="8">
    <source>
        <dbReference type="SAM" id="SignalP"/>
    </source>
</evidence>
<dbReference type="PANTHER" id="PTHR11371">
    <property type="entry name" value="DEOXYRIBONUCLEASE"/>
    <property type="match status" value="1"/>
</dbReference>
<feature type="disulfide bond" description="Essential for enzymatic activity" evidence="7">
    <location>
        <begin position="191"/>
        <end position="227"/>
    </location>
</feature>
<proteinExistence type="inferred from homology"/>
<keyword evidence="8" id="KW-0732">Signal</keyword>
<comment type="similarity">
    <text evidence="1 5">Belongs to the DNase I family.</text>
</comment>
<dbReference type="Proteomes" id="UP001152320">
    <property type="component" value="Chromosome 11"/>
</dbReference>
<feature type="active site" evidence="6">
    <location>
        <position position="152"/>
    </location>
</feature>
<dbReference type="Gene3D" id="3.60.10.10">
    <property type="entry name" value="Endonuclease/exonuclease/phosphatase"/>
    <property type="match status" value="1"/>
</dbReference>
<name>A0A9Q1BWN2_HOLLE</name>
<evidence type="ECO:0000256" key="5">
    <source>
        <dbReference type="PIRNR" id="PIRNR000988"/>
    </source>
</evidence>
<accession>A0A9Q1BWN2</accession>
<dbReference type="GO" id="GO:0005634">
    <property type="term" value="C:nucleus"/>
    <property type="evidence" value="ECO:0007669"/>
    <property type="project" value="TreeGrafter"/>
</dbReference>